<proteinExistence type="predicted"/>
<comment type="caution">
    <text evidence="1">The sequence shown here is derived from an EMBL/GenBank/DDBJ whole genome shotgun (WGS) entry which is preliminary data.</text>
</comment>
<name>A0ABP1PPQ0_9HEXA</name>
<organism evidence="1 2">
    <name type="scientific">Orchesella dallaii</name>
    <dbReference type="NCBI Taxonomy" id="48710"/>
    <lineage>
        <taxon>Eukaryota</taxon>
        <taxon>Metazoa</taxon>
        <taxon>Ecdysozoa</taxon>
        <taxon>Arthropoda</taxon>
        <taxon>Hexapoda</taxon>
        <taxon>Collembola</taxon>
        <taxon>Entomobryomorpha</taxon>
        <taxon>Entomobryoidea</taxon>
        <taxon>Orchesellidae</taxon>
        <taxon>Orchesellinae</taxon>
        <taxon>Orchesella</taxon>
    </lineage>
</organism>
<dbReference type="Proteomes" id="UP001642540">
    <property type="component" value="Unassembled WGS sequence"/>
</dbReference>
<reference evidence="1 2" key="1">
    <citation type="submission" date="2024-08" db="EMBL/GenBank/DDBJ databases">
        <authorList>
            <person name="Cucini C."/>
            <person name="Frati F."/>
        </authorList>
    </citation>
    <scope>NUCLEOTIDE SEQUENCE [LARGE SCALE GENOMIC DNA]</scope>
</reference>
<keyword evidence="2" id="KW-1185">Reference proteome</keyword>
<dbReference type="PANTHER" id="PTHR13071:SF4">
    <property type="entry name" value="SMALL RIBOSOMAL SUBUNIT PROTEIN MS22"/>
    <property type="match status" value="1"/>
</dbReference>
<evidence type="ECO:0000313" key="1">
    <source>
        <dbReference type="EMBL" id="CAL8072878.1"/>
    </source>
</evidence>
<accession>A0ABP1PPQ0</accession>
<evidence type="ECO:0000313" key="2">
    <source>
        <dbReference type="Proteomes" id="UP001642540"/>
    </source>
</evidence>
<gene>
    <name evidence="1" type="ORF">ODALV1_LOCUS2372</name>
</gene>
<sequence length="384" mass="44535">MSRNVQRLGKLWLSLKRTSLSSSVGRPLLGHRAVPSIPLPALSQGIHFSCNQFSQNQDSQTSSKSQSQDEKRIKLFIDPEVQTLLKELTGRDLKRIFRKRKIGQKLKEPKYTFMTEAQLQKAREEAEEKADKLLQMPPVLMPRKTIDEILSFDPCIQLDEVVPSTLIFTDISMNIKDRDRIIVARDPDGTLRQATWQERDKMNAIYFPTEGREFIPPKMFTQPLALQTVLDRASEEDNTYEFVLDRACLQFEPEDPLFINAAETTYETIDRAGHYDFLKSTRHYGPMVFYLVRMRKMDNILLHCIKHGRVTTDADRLVTLFQIIFPECKSKSAEKTINAVDKIKRYIQLDAIRKGELELALNAYVEEEERKAELEEGLRRQHAM</sequence>
<dbReference type="InterPro" id="IPR019374">
    <property type="entry name" value="Ribosomal_mS22"/>
</dbReference>
<protein>
    <recommendedName>
        <fullName evidence="3">28S ribosomal protein S22, mitochondrial</fullName>
    </recommendedName>
</protein>
<dbReference type="EMBL" id="CAXLJM020000007">
    <property type="protein sequence ID" value="CAL8072878.1"/>
    <property type="molecule type" value="Genomic_DNA"/>
</dbReference>
<dbReference type="Pfam" id="PF10245">
    <property type="entry name" value="MRP-S22"/>
    <property type="match status" value="1"/>
</dbReference>
<evidence type="ECO:0008006" key="3">
    <source>
        <dbReference type="Google" id="ProtNLM"/>
    </source>
</evidence>
<dbReference type="PANTHER" id="PTHR13071">
    <property type="entry name" value="MITOCHONDRIAL 28S RIBOSOMAL PROTEIN S22"/>
    <property type="match status" value="1"/>
</dbReference>